<sequence>MTLTTSLFSPKSPNEESVNGTDSGNEDSDQVIESRVINVENGEVEPPQVDSSIPIPSNTQGTEEVYVEGTLDGRIEGVIHEDQDQQTESENPIDRLGESIQ</sequence>
<dbReference type="AlphaFoldDB" id="A0A0A9WPT6"/>
<gene>
    <name evidence="2" type="ORF">CM83_3256</name>
</gene>
<evidence type="ECO:0000256" key="1">
    <source>
        <dbReference type="SAM" id="MobiDB-lite"/>
    </source>
</evidence>
<reference evidence="2" key="2">
    <citation type="submission" date="2014-07" db="EMBL/GenBank/DDBJ databases">
        <authorList>
            <person name="Hull J."/>
        </authorList>
    </citation>
    <scope>NUCLEOTIDE SEQUENCE</scope>
</reference>
<protein>
    <submittedName>
        <fullName evidence="2">Uncharacterized protein</fullName>
    </submittedName>
</protein>
<accession>A0A0A9WPT6</accession>
<feature type="compositionally biased region" description="Basic and acidic residues" evidence="1">
    <location>
        <begin position="92"/>
        <end position="101"/>
    </location>
</feature>
<feature type="compositionally biased region" description="Polar residues" evidence="1">
    <location>
        <begin position="1"/>
        <end position="23"/>
    </location>
</feature>
<reference evidence="2" key="1">
    <citation type="journal article" date="2014" name="PLoS ONE">
        <title>Transcriptome-Based Identification of ABC Transporters in the Western Tarnished Plant Bug Lygus hesperus.</title>
        <authorList>
            <person name="Hull J.J."/>
            <person name="Chaney K."/>
            <person name="Geib S.M."/>
            <person name="Fabrick J.A."/>
            <person name="Brent C.S."/>
            <person name="Walsh D."/>
            <person name="Lavine L.C."/>
        </authorList>
    </citation>
    <scope>NUCLEOTIDE SEQUENCE</scope>
</reference>
<organism evidence="2">
    <name type="scientific">Lygus hesperus</name>
    <name type="common">Western plant bug</name>
    <dbReference type="NCBI Taxonomy" id="30085"/>
    <lineage>
        <taxon>Eukaryota</taxon>
        <taxon>Metazoa</taxon>
        <taxon>Ecdysozoa</taxon>
        <taxon>Arthropoda</taxon>
        <taxon>Hexapoda</taxon>
        <taxon>Insecta</taxon>
        <taxon>Pterygota</taxon>
        <taxon>Neoptera</taxon>
        <taxon>Paraneoptera</taxon>
        <taxon>Hemiptera</taxon>
        <taxon>Heteroptera</taxon>
        <taxon>Panheteroptera</taxon>
        <taxon>Cimicomorpha</taxon>
        <taxon>Miridae</taxon>
        <taxon>Mirini</taxon>
        <taxon>Lygus</taxon>
    </lineage>
</organism>
<name>A0A0A9WPT6_LYGHE</name>
<feature type="region of interest" description="Disordered" evidence="1">
    <location>
        <begin position="1"/>
        <end position="61"/>
    </location>
</feature>
<feature type="non-terminal residue" evidence="2">
    <location>
        <position position="101"/>
    </location>
</feature>
<dbReference type="EMBL" id="GBHO01034163">
    <property type="protein sequence ID" value="JAG09441.1"/>
    <property type="molecule type" value="Transcribed_RNA"/>
</dbReference>
<feature type="region of interest" description="Disordered" evidence="1">
    <location>
        <begin position="78"/>
        <end position="101"/>
    </location>
</feature>
<evidence type="ECO:0000313" key="2">
    <source>
        <dbReference type="EMBL" id="JAG09441.1"/>
    </source>
</evidence>
<proteinExistence type="predicted"/>
<feature type="compositionally biased region" description="Polar residues" evidence="1">
    <location>
        <begin position="49"/>
        <end position="61"/>
    </location>
</feature>